<dbReference type="Proteomes" id="UP000663829">
    <property type="component" value="Unassembled WGS sequence"/>
</dbReference>
<evidence type="ECO:0000256" key="3">
    <source>
        <dbReference type="ARBA" id="ARBA00022692"/>
    </source>
</evidence>
<dbReference type="PROSITE" id="PS50262">
    <property type="entry name" value="G_PROTEIN_RECEP_F1_2"/>
    <property type="match status" value="1"/>
</dbReference>
<dbReference type="Pfam" id="PF00001">
    <property type="entry name" value="7tm_1"/>
    <property type="match status" value="1"/>
</dbReference>
<keyword evidence="13" id="KW-1185">Reference proteome</keyword>
<name>A0A813PMS8_9BILA</name>
<dbReference type="PANTHER" id="PTHR24229:SF40">
    <property type="entry name" value="ALLATOSTATIN C RECEPTOR 1-RELATED"/>
    <property type="match status" value="1"/>
</dbReference>
<keyword evidence="4 9" id="KW-1133">Transmembrane helix</keyword>
<gene>
    <name evidence="11" type="ORF">GPM918_LOCUS1207</name>
    <name evidence="12" type="ORF">SRO942_LOCUS1207</name>
</gene>
<feature type="transmembrane region" description="Helical" evidence="9">
    <location>
        <begin position="226"/>
        <end position="250"/>
    </location>
</feature>
<dbReference type="PANTHER" id="PTHR24229">
    <property type="entry name" value="NEUROPEPTIDES RECEPTOR"/>
    <property type="match status" value="1"/>
</dbReference>
<organism evidence="11 13">
    <name type="scientific">Didymodactylos carnosus</name>
    <dbReference type="NCBI Taxonomy" id="1234261"/>
    <lineage>
        <taxon>Eukaryota</taxon>
        <taxon>Metazoa</taxon>
        <taxon>Spiralia</taxon>
        <taxon>Gnathifera</taxon>
        <taxon>Rotifera</taxon>
        <taxon>Eurotatoria</taxon>
        <taxon>Bdelloidea</taxon>
        <taxon>Philodinida</taxon>
        <taxon>Philodinidae</taxon>
        <taxon>Didymodactylos</taxon>
    </lineage>
</organism>
<dbReference type="InterPro" id="IPR017452">
    <property type="entry name" value="GPCR_Rhodpsn_7TM"/>
</dbReference>
<reference evidence="11" key="1">
    <citation type="submission" date="2021-02" db="EMBL/GenBank/DDBJ databases">
        <authorList>
            <person name="Nowell W R."/>
        </authorList>
    </citation>
    <scope>NUCLEOTIDE SEQUENCE</scope>
</reference>
<feature type="transmembrane region" description="Helical" evidence="9">
    <location>
        <begin position="90"/>
        <end position="112"/>
    </location>
</feature>
<evidence type="ECO:0000256" key="8">
    <source>
        <dbReference type="ARBA" id="ARBA00023224"/>
    </source>
</evidence>
<feature type="domain" description="G-protein coupled receptors family 1 profile" evidence="10">
    <location>
        <begin position="27"/>
        <end position="285"/>
    </location>
</feature>
<accession>A0A813PMS8</accession>
<dbReference type="Proteomes" id="UP000681722">
    <property type="component" value="Unassembled WGS sequence"/>
</dbReference>
<keyword evidence="6 9" id="KW-0472">Membrane</keyword>
<dbReference type="GO" id="GO:0043005">
    <property type="term" value="C:neuron projection"/>
    <property type="evidence" value="ECO:0007669"/>
    <property type="project" value="TreeGrafter"/>
</dbReference>
<feature type="transmembrane region" description="Helical" evidence="9">
    <location>
        <begin position="270"/>
        <end position="292"/>
    </location>
</feature>
<sequence length="316" mass="37033">MAIDILDITYVLNRYMSPLLVVLGTIGNALDIYIFTRKILKVYSCSMYFLAQSTSNLLFLYLVLPIRFMVNGYNYDSTILSWSFCKFSAYLLYALRLLPAAFLICASIDRYASSSSILKYHQLSQVKVTKFTIPTIILCCFLFYLYIPIYYKIYQVPTGARTCYITDSQISHYHNICYTIITSIIIPLLLVIFGLLTLKNIRQHRRRVFIRQAHNELLHRKRDSQVLLLMFYQTSSYFLLSLPIAIILIYTSFTTNYVSTKIIQFCLKFFIFLSYFNFIIGFFVNVISATIYRQEFLKLVNRSFTILRQFTTSYGC</sequence>
<evidence type="ECO:0000256" key="7">
    <source>
        <dbReference type="ARBA" id="ARBA00023170"/>
    </source>
</evidence>
<dbReference type="SUPFAM" id="SSF81321">
    <property type="entry name" value="Family A G protein-coupled receptor-like"/>
    <property type="match status" value="1"/>
</dbReference>
<evidence type="ECO:0000259" key="10">
    <source>
        <dbReference type="PROSITE" id="PS50262"/>
    </source>
</evidence>
<proteinExistence type="predicted"/>
<evidence type="ECO:0000256" key="9">
    <source>
        <dbReference type="SAM" id="Phobius"/>
    </source>
</evidence>
<keyword evidence="5" id="KW-0297">G-protein coupled receptor</keyword>
<dbReference type="InterPro" id="IPR000276">
    <property type="entry name" value="GPCR_Rhodpsn"/>
</dbReference>
<keyword evidence="3 9" id="KW-0812">Transmembrane</keyword>
<comment type="caution">
    <text evidence="11">The sequence shown here is derived from an EMBL/GenBank/DDBJ whole genome shotgun (WGS) entry which is preliminary data.</text>
</comment>
<dbReference type="GO" id="GO:0004930">
    <property type="term" value="F:G protein-coupled receptor activity"/>
    <property type="evidence" value="ECO:0007669"/>
    <property type="project" value="UniProtKB-KW"/>
</dbReference>
<evidence type="ECO:0000313" key="13">
    <source>
        <dbReference type="Proteomes" id="UP000663829"/>
    </source>
</evidence>
<feature type="transmembrane region" description="Helical" evidence="9">
    <location>
        <begin position="47"/>
        <end position="70"/>
    </location>
</feature>
<evidence type="ECO:0000256" key="2">
    <source>
        <dbReference type="ARBA" id="ARBA00022475"/>
    </source>
</evidence>
<feature type="transmembrane region" description="Helical" evidence="9">
    <location>
        <begin position="133"/>
        <end position="153"/>
    </location>
</feature>
<dbReference type="GO" id="GO:0005886">
    <property type="term" value="C:plasma membrane"/>
    <property type="evidence" value="ECO:0007669"/>
    <property type="project" value="UniProtKB-SubCell"/>
</dbReference>
<keyword evidence="8" id="KW-0807">Transducer</keyword>
<comment type="subcellular location">
    <subcellularLocation>
        <location evidence="1">Cell membrane</location>
        <topology evidence="1">Multi-pass membrane protein</topology>
    </subcellularLocation>
</comment>
<keyword evidence="2" id="KW-1003">Cell membrane</keyword>
<keyword evidence="7" id="KW-0675">Receptor</keyword>
<dbReference type="AlphaFoldDB" id="A0A813PMS8"/>
<dbReference type="EMBL" id="CAJOBC010000108">
    <property type="protein sequence ID" value="CAF3538221.1"/>
    <property type="molecule type" value="Genomic_DNA"/>
</dbReference>
<evidence type="ECO:0000256" key="5">
    <source>
        <dbReference type="ARBA" id="ARBA00023040"/>
    </source>
</evidence>
<evidence type="ECO:0000313" key="12">
    <source>
        <dbReference type="EMBL" id="CAF3538221.1"/>
    </source>
</evidence>
<dbReference type="Gene3D" id="1.20.1070.10">
    <property type="entry name" value="Rhodopsin 7-helix transmembrane proteins"/>
    <property type="match status" value="1"/>
</dbReference>
<feature type="transmembrane region" description="Helical" evidence="9">
    <location>
        <begin position="15"/>
        <end position="35"/>
    </location>
</feature>
<feature type="transmembrane region" description="Helical" evidence="9">
    <location>
        <begin position="173"/>
        <end position="198"/>
    </location>
</feature>
<dbReference type="GO" id="GO:0042277">
    <property type="term" value="F:peptide binding"/>
    <property type="evidence" value="ECO:0007669"/>
    <property type="project" value="TreeGrafter"/>
</dbReference>
<evidence type="ECO:0000313" key="11">
    <source>
        <dbReference type="EMBL" id="CAF0757721.1"/>
    </source>
</evidence>
<protein>
    <recommendedName>
        <fullName evidence="10">G-protein coupled receptors family 1 profile domain-containing protein</fullName>
    </recommendedName>
</protein>
<evidence type="ECO:0000256" key="1">
    <source>
        <dbReference type="ARBA" id="ARBA00004651"/>
    </source>
</evidence>
<evidence type="ECO:0000256" key="4">
    <source>
        <dbReference type="ARBA" id="ARBA00022989"/>
    </source>
</evidence>
<dbReference type="EMBL" id="CAJNOQ010000108">
    <property type="protein sequence ID" value="CAF0757721.1"/>
    <property type="molecule type" value="Genomic_DNA"/>
</dbReference>
<evidence type="ECO:0000256" key="6">
    <source>
        <dbReference type="ARBA" id="ARBA00023136"/>
    </source>
</evidence>
<dbReference type="OrthoDB" id="10017873at2759"/>